<keyword evidence="3" id="KW-1185">Reference proteome</keyword>
<dbReference type="Proteomes" id="UP001153069">
    <property type="component" value="Unassembled WGS sequence"/>
</dbReference>
<dbReference type="EMBL" id="CAICTM010001241">
    <property type="protein sequence ID" value="CAB9521875.1"/>
    <property type="molecule type" value="Genomic_DNA"/>
</dbReference>
<organism evidence="2 3">
    <name type="scientific">Seminavis robusta</name>
    <dbReference type="NCBI Taxonomy" id="568900"/>
    <lineage>
        <taxon>Eukaryota</taxon>
        <taxon>Sar</taxon>
        <taxon>Stramenopiles</taxon>
        <taxon>Ochrophyta</taxon>
        <taxon>Bacillariophyta</taxon>
        <taxon>Bacillariophyceae</taxon>
        <taxon>Bacillariophycidae</taxon>
        <taxon>Naviculales</taxon>
        <taxon>Naviculaceae</taxon>
        <taxon>Seminavis</taxon>
    </lineage>
</organism>
<accession>A0A9N8HR88</accession>
<evidence type="ECO:0000313" key="3">
    <source>
        <dbReference type="Proteomes" id="UP001153069"/>
    </source>
</evidence>
<protein>
    <submittedName>
        <fullName evidence="2">Uncharacterized protein</fullName>
    </submittedName>
</protein>
<evidence type="ECO:0000256" key="1">
    <source>
        <dbReference type="SAM" id="MobiDB-lite"/>
    </source>
</evidence>
<name>A0A9N8HR88_9STRA</name>
<proteinExistence type="predicted"/>
<dbReference type="AlphaFoldDB" id="A0A9N8HR88"/>
<feature type="region of interest" description="Disordered" evidence="1">
    <location>
        <begin position="331"/>
        <end position="367"/>
    </location>
</feature>
<comment type="caution">
    <text evidence="2">The sequence shown here is derived from an EMBL/GenBank/DDBJ whole genome shotgun (WGS) entry which is preliminary data.</text>
</comment>
<gene>
    <name evidence="2" type="ORF">SEMRO_1243_G255570.1</name>
</gene>
<reference evidence="2" key="1">
    <citation type="submission" date="2020-06" db="EMBL/GenBank/DDBJ databases">
        <authorList>
            <consortium name="Plant Systems Biology data submission"/>
        </authorList>
    </citation>
    <scope>NUCLEOTIDE SEQUENCE</scope>
    <source>
        <strain evidence="2">D6</strain>
    </source>
</reference>
<sequence>MQDIGSDRIKRRRLNGDNEEDLVAARGRMLQAAAAAGSDGVGTNADFSSLLLRQRILEQQQNEVGLAMQLARYNDSASSLLAGPGPGDLLAASGSSADLLAASGSSVATAAGSDDPMVNHLRQNLINQQLHQRLMGGDDPFSGYLRSQEAASVAPSSLYASLMGARGAGPAATTTNSLLWEHMQQQQLDAADQLSTRTASGRRGYAAVPDPTLRASYMQSLLDAERDNDAAAARVADNAAMRARLFGLPDPNSPASMLARLQNERAALLGQGPPAGLGGVMPPPSAFGSAGSAFAPSGLDSLIARAAPAGASAGLHRDLFLGRGGGVGGPPSTSFLLSAQGMGGSNSNNNKKRQQTAAPAHPNSTGRQPIHLYMSCDDDDLSPYQCLVRKQIELFEAEEVDAETNARGRNRPIVVGQVGIRCKHCKMLPPRKRERAAIYYPSKLDRLYQAGQTMASVHLGQHCNHIPAHIRTELARLREGKSAALAGKKYWSDGARALGVTEEDERLFFRKQS</sequence>
<evidence type="ECO:0000313" key="2">
    <source>
        <dbReference type="EMBL" id="CAB9521875.1"/>
    </source>
</evidence>